<comment type="caution">
    <text evidence="1">The sequence shown here is derived from an EMBL/GenBank/DDBJ whole genome shotgun (WGS) entry which is preliminary data.</text>
</comment>
<dbReference type="AlphaFoldDB" id="A0A7Y8FWA1"/>
<name>A0A7Y8FWA1_9PSED</name>
<reference evidence="1 2" key="1">
    <citation type="submission" date="2020-04" db="EMBL/GenBank/DDBJ databases">
        <title>Molecular characterization of pseudomonads from Agaricus bisporus reveal novel blotch 2 pathogens in Western Europe.</title>
        <authorList>
            <person name="Taparia T."/>
            <person name="Krijger M."/>
            <person name="Haynes E."/>
            <person name="Elpinstone J.G."/>
            <person name="Noble R."/>
            <person name="Van Der Wolf J."/>
        </authorList>
    </citation>
    <scope>NUCLEOTIDE SEQUENCE [LARGE SCALE GENOMIC DNA]</scope>
    <source>
        <strain evidence="1 2">P8021</strain>
    </source>
</reference>
<dbReference type="Proteomes" id="UP000585226">
    <property type="component" value="Unassembled WGS sequence"/>
</dbReference>
<proteinExistence type="predicted"/>
<evidence type="ECO:0000313" key="1">
    <source>
        <dbReference type="EMBL" id="NWE86508.1"/>
    </source>
</evidence>
<protein>
    <submittedName>
        <fullName evidence="1">PAAR domain-containing protein</fullName>
    </submittedName>
</protein>
<sequence>MTAKDMFDTLFENIPNSALRKFSDLNPDLDDYIKAGTLIVLSDRPSTLCTPEEAKLMSAAREVKAALEPLTPEEADFMYRHRAEIEQFVSGSSTWMGVSSAMMGQHLAELRKTLLEIERLHQESYRQHGHLRSSEFFSDRKRLFTQLDKQLLKSTHLRNFTSFGDYDKLKTALGISSRSLVHQWDKAGAPGQIPGYASHVNAISRAAKYMKAGGYIGIGLGGAASVLAIQEVCSAAPDSVECKRIKFTEGGKFVGAAAGGAAGAWGGGFLAGNVCIGLAALTAPAAGSGGLVCSIVFVVGAGMG</sequence>
<dbReference type="EMBL" id="JACASD010000001">
    <property type="protein sequence ID" value="NWE86508.1"/>
    <property type="molecule type" value="Genomic_DNA"/>
</dbReference>
<feature type="non-terminal residue" evidence="1">
    <location>
        <position position="304"/>
    </location>
</feature>
<gene>
    <name evidence="1" type="ORF">HX893_00005</name>
</gene>
<organism evidence="1 2">
    <name type="scientific">Pseudomonas reactans</name>
    <dbReference type="NCBI Taxonomy" id="117680"/>
    <lineage>
        <taxon>Bacteria</taxon>
        <taxon>Pseudomonadati</taxon>
        <taxon>Pseudomonadota</taxon>
        <taxon>Gammaproteobacteria</taxon>
        <taxon>Pseudomonadales</taxon>
        <taxon>Pseudomonadaceae</taxon>
        <taxon>Pseudomonas</taxon>
    </lineage>
</organism>
<evidence type="ECO:0000313" key="2">
    <source>
        <dbReference type="Proteomes" id="UP000585226"/>
    </source>
</evidence>
<accession>A0A7Y8FWA1</accession>